<dbReference type="InterPro" id="IPR035328">
    <property type="entry name" value="DUF3048_C"/>
</dbReference>
<keyword evidence="5" id="KW-1185">Reference proteome</keyword>
<protein>
    <recommendedName>
        <fullName evidence="6">DUF3048 domain-containing protein</fullName>
    </recommendedName>
</protein>
<dbReference type="Pfam" id="PF17479">
    <property type="entry name" value="DUF3048_C"/>
    <property type="match status" value="1"/>
</dbReference>
<dbReference type="EMBL" id="JAVDXW010000001">
    <property type="protein sequence ID" value="MDR7304371.1"/>
    <property type="molecule type" value="Genomic_DNA"/>
</dbReference>
<evidence type="ECO:0000313" key="5">
    <source>
        <dbReference type="Proteomes" id="UP001180845"/>
    </source>
</evidence>
<dbReference type="AlphaFoldDB" id="A0AAE3ZG93"/>
<organism evidence="4 5">
    <name type="scientific">Haloactinomyces albus</name>
    <dbReference type="NCBI Taxonomy" id="1352928"/>
    <lineage>
        <taxon>Bacteria</taxon>
        <taxon>Bacillati</taxon>
        <taxon>Actinomycetota</taxon>
        <taxon>Actinomycetes</taxon>
        <taxon>Actinopolysporales</taxon>
        <taxon>Actinopolysporaceae</taxon>
        <taxon>Haloactinomyces</taxon>
    </lineage>
</organism>
<feature type="domain" description="DUF3048" evidence="2">
    <location>
        <begin position="72"/>
        <end position="196"/>
    </location>
</feature>
<feature type="region of interest" description="Disordered" evidence="1">
    <location>
        <begin position="33"/>
        <end position="74"/>
    </location>
</feature>
<evidence type="ECO:0000256" key="1">
    <source>
        <dbReference type="SAM" id="MobiDB-lite"/>
    </source>
</evidence>
<feature type="domain" description="DUF3048" evidence="3">
    <location>
        <begin position="220"/>
        <end position="332"/>
    </location>
</feature>
<gene>
    <name evidence="4" type="ORF">JOF55_004552</name>
</gene>
<accession>A0AAE3ZG93</accession>
<evidence type="ECO:0000259" key="2">
    <source>
        <dbReference type="Pfam" id="PF11258"/>
    </source>
</evidence>
<evidence type="ECO:0000259" key="3">
    <source>
        <dbReference type="Pfam" id="PF17479"/>
    </source>
</evidence>
<dbReference type="SUPFAM" id="SSF159774">
    <property type="entry name" value="YerB-like"/>
    <property type="match status" value="1"/>
</dbReference>
<dbReference type="Gene3D" id="3.50.90.10">
    <property type="entry name" value="YerB-like"/>
    <property type="match status" value="1"/>
</dbReference>
<feature type="compositionally biased region" description="Low complexity" evidence="1">
    <location>
        <begin position="41"/>
        <end position="62"/>
    </location>
</feature>
<dbReference type="RefSeq" id="WP_310278035.1">
    <property type="nucleotide sequence ID" value="NZ_JAVDXW010000001.1"/>
</dbReference>
<evidence type="ECO:0008006" key="6">
    <source>
        <dbReference type="Google" id="ProtNLM"/>
    </source>
</evidence>
<reference evidence="4" key="1">
    <citation type="submission" date="2023-07" db="EMBL/GenBank/DDBJ databases">
        <title>Sequencing the genomes of 1000 actinobacteria strains.</title>
        <authorList>
            <person name="Klenk H.-P."/>
        </authorList>
    </citation>
    <scope>NUCLEOTIDE SEQUENCE</scope>
    <source>
        <strain evidence="4">DSM 45977</strain>
    </source>
</reference>
<dbReference type="InterPro" id="IPR021416">
    <property type="entry name" value="DUF3048_N"/>
</dbReference>
<evidence type="ECO:0000313" key="4">
    <source>
        <dbReference type="EMBL" id="MDR7304371.1"/>
    </source>
</evidence>
<sequence>MRRAYGRSLLIVVVGLLAVSLLVALGIIPVLRPQEPPRATSPPGAATTSPPTSSVQAPSSRSQPPPPPEAGPPVLAVKVDNAPAARPPVGIGAAERVYVEPVEAGTSRLIAVFGEHKPPVVGPVRSARETDLRLLTQFGHPALAFSGAAPELLPDIAGSPVRGLSQARVPRAYFRGDLRSVPHNLFVRPQRLPQGARWAPDARAEFGPAPPGGVPTGRHTVRYQSATMGFTWSPQQQRWLVAMDGRPYATADSGRLTPSTVVVQRVPVFESNIEDSVGNPSPVARTVGRGQALVLRNGRAFEATWSRPRPDAATTYTRSGQPIPFAPGQVWIVLAPSQE</sequence>
<comment type="caution">
    <text evidence="4">The sequence shown here is derived from an EMBL/GenBank/DDBJ whole genome shotgun (WGS) entry which is preliminary data.</text>
</comment>
<name>A0AAE3ZG93_9ACTN</name>
<dbReference type="InterPro" id="IPR023158">
    <property type="entry name" value="YerB-like_sf"/>
</dbReference>
<dbReference type="Proteomes" id="UP001180845">
    <property type="component" value="Unassembled WGS sequence"/>
</dbReference>
<dbReference type="Pfam" id="PF11258">
    <property type="entry name" value="DUF3048"/>
    <property type="match status" value="1"/>
</dbReference>
<proteinExistence type="predicted"/>